<sequence length="419" mass="46937">MNRLLFKPFYTIALCTFLAGCSSTDWETHAVPTSNQAADMLAGNVTTSQNWNLDESRFPQLTVPQNVRPCCAFGDMQKVKFGPVPVPFFRLNNIVELEEIGPHKFASGIYHYTPSSSSALGHGGSENNGILYTQKGGFIDLAHVRDTADDTMGLFFEILANLGQAHRIDLPAELGPRYIEMTPFDASLLTDEQRWSVAAHLAARLAYFKAESHEIAQWHGYASFSGWPETISAYSLEDLYSNMLGAKIVLSLIQQHKVLNERDYNQNVSLLLNASLQELGIVDKSQAKMVLAAVDGKWWNSQESIPNKYMVLQRHYDLGDQQKPYLLTPELLGEQNPSLQSLVQASATVLKLPASTESLELDRIARLVLEITPSYADTFNHIPKHIWSERIDHTQFPVIAQYAEQQDSQDLKQLGITHE</sequence>
<accession>A0AAN0Y6H7</accession>
<organism evidence="1 2">
    <name type="scientific">Vibrio natriegens NBRC 15636 = ATCC 14048 = DSM 759</name>
    <dbReference type="NCBI Taxonomy" id="1219067"/>
    <lineage>
        <taxon>Bacteria</taxon>
        <taxon>Pseudomonadati</taxon>
        <taxon>Pseudomonadota</taxon>
        <taxon>Gammaproteobacteria</taxon>
        <taxon>Vibrionales</taxon>
        <taxon>Vibrionaceae</taxon>
        <taxon>Vibrio</taxon>
    </lineage>
</organism>
<dbReference type="Pfam" id="PF13265">
    <property type="entry name" value="DUF4056"/>
    <property type="match status" value="1"/>
</dbReference>
<dbReference type="InterPro" id="IPR025130">
    <property type="entry name" value="DUF4056"/>
</dbReference>
<evidence type="ECO:0000313" key="2">
    <source>
        <dbReference type="Proteomes" id="UP000092741"/>
    </source>
</evidence>
<evidence type="ECO:0008006" key="3">
    <source>
        <dbReference type="Google" id="ProtNLM"/>
    </source>
</evidence>
<gene>
    <name evidence="1" type="ORF">BA890_17480</name>
</gene>
<dbReference type="RefSeq" id="WP_065286551.1">
    <property type="nucleotide sequence ID" value="NZ_ATFJ01000036.1"/>
</dbReference>
<dbReference type="AlphaFoldDB" id="A0AAN0Y6H7"/>
<dbReference type="PROSITE" id="PS51257">
    <property type="entry name" value="PROKAR_LIPOPROTEIN"/>
    <property type="match status" value="1"/>
</dbReference>
<dbReference type="Proteomes" id="UP000092741">
    <property type="component" value="Chromosome 2"/>
</dbReference>
<dbReference type="EMBL" id="CP016346">
    <property type="protein sequence ID" value="ANQ14537.1"/>
    <property type="molecule type" value="Genomic_DNA"/>
</dbReference>
<dbReference type="GeneID" id="70915517"/>
<proteinExistence type="predicted"/>
<protein>
    <recommendedName>
        <fullName evidence="3">DUF4056 domain-containing protein</fullName>
    </recommendedName>
</protein>
<evidence type="ECO:0000313" key="1">
    <source>
        <dbReference type="EMBL" id="ANQ14537.1"/>
    </source>
</evidence>
<reference evidence="1 2" key="1">
    <citation type="submission" date="2016-07" db="EMBL/GenBank/DDBJ databases">
        <title>Developing Vibrio natriegens as a novel, fast-growing host for biotechnology.</title>
        <authorList>
            <person name="Weinstock M.T."/>
            <person name="Hesek E.D."/>
            <person name="Wilson C.M."/>
            <person name="Gibson D.G."/>
        </authorList>
    </citation>
    <scope>NUCLEOTIDE SEQUENCE [LARGE SCALE GENOMIC DNA]</scope>
    <source>
        <strain evidence="1 2">ATCC 14048</strain>
    </source>
</reference>
<keyword evidence="2" id="KW-1185">Reference proteome</keyword>
<name>A0AAN0Y6H7_VIBNA</name>